<feature type="domain" description="CggR N-terminal DNA binding" evidence="6">
    <location>
        <begin position="19"/>
        <end position="87"/>
    </location>
</feature>
<organism evidence="7 8">
    <name type="scientific">Alkalibacillus salilacus</name>
    <dbReference type="NCBI Taxonomy" id="284582"/>
    <lineage>
        <taxon>Bacteria</taxon>
        <taxon>Bacillati</taxon>
        <taxon>Bacillota</taxon>
        <taxon>Bacilli</taxon>
        <taxon>Bacillales</taxon>
        <taxon>Bacillaceae</taxon>
        <taxon>Alkalibacillus</taxon>
    </lineage>
</organism>
<dbReference type="InterPro" id="IPR007324">
    <property type="entry name" value="Sugar-bd_dom_put"/>
</dbReference>
<evidence type="ECO:0000313" key="8">
    <source>
        <dbReference type="Proteomes" id="UP001224359"/>
    </source>
</evidence>
<dbReference type="Pfam" id="PF21715">
    <property type="entry name" value="CggR_N"/>
    <property type="match status" value="1"/>
</dbReference>
<evidence type="ECO:0000256" key="4">
    <source>
        <dbReference type="ARBA" id="ARBA00023163"/>
    </source>
</evidence>
<evidence type="ECO:0000259" key="5">
    <source>
        <dbReference type="Pfam" id="PF04198"/>
    </source>
</evidence>
<dbReference type="SUPFAM" id="SSF46785">
    <property type="entry name" value="Winged helix' DNA-binding domain"/>
    <property type="match status" value="1"/>
</dbReference>
<dbReference type="EMBL" id="JAUSTQ010000005">
    <property type="protein sequence ID" value="MDQ0159568.1"/>
    <property type="molecule type" value="Genomic_DNA"/>
</dbReference>
<gene>
    <name evidence="7" type="ORF">J2S77_001552</name>
</gene>
<keyword evidence="4" id="KW-0804">Transcription</keyword>
<dbReference type="Gene3D" id="3.40.50.1360">
    <property type="match status" value="1"/>
</dbReference>
<dbReference type="RefSeq" id="WP_306976146.1">
    <property type="nucleotide sequence ID" value="NZ_JAUSTQ010000005.1"/>
</dbReference>
<comment type="caution">
    <text evidence="7">The sequence shown here is derived from an EMBL/GenBank/DDBJ whole genome shotgun (WGS) entry which is preliminary data.</text>
</comment>
<name>A0ABT9VF23_9BACI</name>
<dbReference type="PANTHER" id="PTHR34294">
    <property type="entry name" value="TRANSCRIPTIONAL REGULATOR-RELATED"/>
    <property type="match status" value="1"/>
</dbReference>
<evidence type="ECO:0000313" key="7">
    <source>
        <dbReference type="EMBL" id="MDQ0159568.1"/>
    </source>
</evidence>
<dbReference type="Proteomes" id="UP001224359">
    <property type="component" value="Unassembled WGS sequence"/>
</dbReference>
<dbReference type="InterPro" id="IPR037171">
    <property type="entry name" value="NagB/RpiA_transferase-like"/>
</dbReference>
<feature type="domain" description="Sugar-binding" evidence="5">
    <location>
        <begin position="97"/>
        <end position="338"/>
    </location>
</feature>
<proteinExistence type="inferred from homology"/>
<evidence type="ECO:0000256" key="2">
    <source>
        <dbReference type="ARBA" id="ARBA00023015"/>
    </source>
</evidence>
<evidence type="ECO:0000259" key="6">
    <source>
        <dbReference type="Pfam" id="PF21715"/>
    </source>
</evidence>
<dbReference type="SUPFAM" id="SSF100950">
    <property type="entry name" value="NagB/RpiA/CoA transferase-like"/>
    <property type="match status" value="1"/>
</dbReference>
<dbReference type="InterPro" id="IPR036390">
    <property type="entry name" value="WH_DNA-bd_sf"/>
</dbReference>
<reference evidence="7 8" key="1">
    <citation type="submission" date="2023-07" db="EMBL/GenBank/DDBJ databases">
        <title>Genomic Encyclopedia of Type Strains, Phase IV (KMG-IV): sequencing the most valuable type-strain genomes for metagenomic binning, comparative biology and taxonomic classification.</title>
        <authorList>
            <person name="Goeker M."/>
        </authorList>
    </citation>
    <scope>NUCLEOTIDE SEQUENCE [LARGE SCALE GENOMIC DNA]</scope>
    <source>
        <strain evidence="7 8">DSM 16460</strain>
    </source>
</reference>
<dbReference type="InterPro" id="IPR036388">
    <property type="entry name" value="WH-like_DNA-bd_sf"/>
</dbReference>
<accession>A0ABT9VF23</accession>
<sequence>MHRIFDFQKKLVPDLLEKMDARYHVLKTIGQTEPVGRRSLAEQLDKTERQMRSETEFLDEQGLILITSKGMYVTQDGSEVIRAYHQVLKEGSDLDFMEQQLMERLPVKQVKVVPGDEDASPQEVKSLLGKEAANLLIASYHGDSVVTVTGGSTMAAVADYLQPVDDVKPLFVPARGGLGDLHEYQANSICVKMASQTDGEYRLLYVPDSIGEELHAKMQEEPTIVEVLQLMKQADIVIHGIGDAETMAKRRKTAAETMNKINEHQAVGESFGYYFDKNGKTVHRVNSIGLAMDDLKERSRIITVAGGRSKCEAISAYLKWGESDVLVIDEVIARHLLKEYN</sequence>
<dbReference type="InterPro" id="IPR051054">
    <property type="entry name" value="SorC_transcr_regulators"/>
</dbReference>
<keyword evidence="2" id="KW-0805">Transcription regulation</keyword>
<evidence type="ECO:0000256" key="3">
    <source>
        <dbReference type="ARBA" id="ARBA00023125"/>
    </source>
</evidence>
<dbReference type="Gene3D" id="1.10.10.10">
    <property type="entry name" value="Winged helix-like DNA-binding domain superfamily/Winged helix DNA-binding domain"/>
    <property type="match status" value="1"/>
</dbReference>
<protein>
    <submittedName>
        <fullName evidence="7">Central glycolytic genes regulator</fullName>
    </submittedName>
</protein>
<dbReference type="InterPro" id="IPR048715">
    <property type="entry name" value="CggR_N"/>
</dbReference>
<dbReference type="Pfam" id="PF04198">
    <property type="entry name" value="Sugar-bind"/>
    <property type="match status" value="1"/>
</dbReference>
<keyword evidence="8" id="KW-1185">Reference proteome</keyword>
<dbReference type="PANTHER" id="PTHR34294:SF5">
    <property type="entry name" value="CENTRAL GLYCOLYTIC GENES REGULATOR"/>
    <property type="match status" value="1"/>
</dbReference>
<evidence type="ECO:0000256" key="1">
    <source>
        <dbReference type="ARBA" id="ARBA00010466"/>
    </source>
</evidence>
<comment type="similarity">
    <text evidence="1">Belongs to the SorC transcriptional regulatory family.</text>
</comment>
<keyword evidence="3" id="KW-0238">DNA-binding</keyword>